<evidence type="ECO:0000256" key="6">
    <source>
        <dbReference type="SAM" id="Phobius"/>
    </source>
</evidence>
<dbReference type="InterPro" id="IPR007273">
    <property type="entry name" value="SCAMP"/>
</dbReference>
<feature type="region of interest" description="Disordered" evidence="5">
    <location>
        <begin position="1"/>
        <end position="55"/>
    </location>
</feature>
<feature type="transmembrane region" description="Helical" evidence="6">
    <location>
        <begin position="199"/>
        <end position="223"/>
    </location>
</feature>
<evidence type="ECO:0000256" key="5">
    <source>
        <dbReference type="SAM" id="MobiDB-lite"/>
    </source>
</evidence>
<comment type="subcellular location">
    <subcellularLocation>
        <location evidence="1">Membrane</location>
        <topology evidence="1">Multi-pass membrane protein</topology>
    </subcellularLocation>
</comment>
<protein>
    <submittedName>
        <fullName evidence="7">Uncharacterized protein</fullName>
    </submittedName>
</protein>
<feature type="transmembrane region" description="Helical" evidence="6">
    <location>
        <begin position="83"/>
        <end position="105"/>
    </location>
</feature>
<evidence type="ECO:0000256" key="3">
    <source>
        <dbReference type="ARBA" id="ARBA00022989"/>
    </source>
</evidence>
<name>A0A0L0SVM8_ALLM3</name>
<dbReference type="VEuPathDB" id="FungiDB:AMAG_11695"/>
<dbReference type="AlphaFoldDB" id="A0A0L0SVM8"/>
<evidence type="ECO:0000313" key="8">
    <source>
        <dbReference type="Proteomes" id="UP000054350"/>
    </source>
</evidence>
<dbReference type="GO" id="GO:0015031">
    <property type="term" value="P:protein transport"/>
    <property type="evidence" value="ECO:0007669"/>
    <property type="project" value="InterPro"/>
</dbReference>
<keyword evidence="4 6" id="KW-0472">Membrane</keyword>
<dbReference type="Proteomes" id="UP000054350">
    <property type="component" value="Unassembled WGS sequence"/>
</dbReference>
<evidence type="ECO:0000313" key="7">
    <source>
        <dbReference type="EMBL" id="KNE66567.1"/>
    </source>
</evidence>
<dbReference type="Pfam" id="PF04144">
    <property type="entry name" value="SCAMP"/>
    <property type="match status" value="1"/>
</dbReference>
<keyword evidence="8" id="KW-1185">Reference proteome</keyword>
<evidence type="ECO:0000256" key="2">
    <source>
        <dbReference type="ARBA" id="ARBA00022692"/>
    </source>
</evidence>
<proteinExistence type="predicted"/>
<dbReference type="EMBL" id="GG745350">
    <property type="protein sequence ID" value="KNE66567.1"/>
    <property type="molecule type" value="Genomic_DNA"/>
</dbReference>
<sequence>MEKPGAPSRADLLDGFLPPYLSAPPMKPTPAPAAAPLAQPPLGRPAPATPAPAAMRPKLPIPTVRSLVSKCVPEVGHAAMLRACLIAVSGAELFNTIAFSVIWFVRVPGFGLTFLSLLRSIVHLCTIAVAYVTWFKAGTRVAATGGPRGASSSRFDSHITLHGLSLHSLYCLYMAAGLPQTGSAGAVWWQAHFAMARPGTSLVCLACALVWLAAAAFTGIVYFRLRRAPGGGS</sequence>
<dbReference type="OrthoDB" id="5564680at2759"/>
<keyword evidence="2 6" id="KW-0812">Transmembrane</keyword>
<evidence type="ECO:0000256" key="4">
    <source>
        <dbReference type="ARBA" id="ARBA00023136"/>
    </source>
</evidence>
<reference evidence="8" key="2">
    <citation type="submission" date="2009-11" db="EMBL/GenBank/DDBJ databases">
        <title>The Genome Sequence of Allomyces macrogynus strain ATCC 38327.</title>
        <authorList>
            <consortium name="The Broad Institute Genome Sequencing Platform"/>
            <person name="Russ C."/>
            <person name="Cuomo C."/>
            <person name="Shea T."/>
            <person name="Young S.K."/>
            <person name="Zeng Q."/>
            <person name="Koehrsen M."/>
            <person name="Haas B."/>
            <person name="Borodovsky M."/>
            <person name="Guigo R."/>
            <person name="Alvarado L."/>
            <person name="Berlin A."/>
            <person name="Borenstein D."/>
            <person name="Chen Z."/>
            <person name="Engels R."/>
            <person name="Freedman E."/>
            <person name="Gellesch M."/>
            <person name="Goldberg J."/>
            <person name="Griggs A."/>
            <person name="Gujja S."/>
            <person name="Heiman D."/>
            <person name="Hepburn T."/>
            <person name="Howarth C."/>
            <person name="Jen D."/>
            <person name="Larson L."/>
            <person name="Lewis B."/>
            <person name="Mehta T."/>
            <person name="Park D."/>
            <person name="Pearson M."/>
            <person name="Roberts A."/>
            <person name="Saif S."/>
            <person name="Shenoy N."/>
            <person name="Sisk P."/>
            <person name="Stolte C."/>
            <person name="Sykes S."/>
            <person name="Walk T."/>
            <person name="White J."/>
            <person name="Yandava C."/>
            <person name="Burger G."/>
            <person name="Gray M.W."/>
            <person name="Holland P.W.H."/>
            <person name="King N."/>
            <person name="Lang F.B.F."/>
            <person name="Roger A.J."/>
            <person name="Ruiz-Trillo I."/>
            <person name="Lander E."/>
            <person name="Nusbaum C."/>
        </authorList>
    </citation>
    <scope>NUCLEOTIDE SEQUENCE [LARGE SCALE GENOMIC DNA]</scope>
    <source>
        <strain evidence="8">ATCC 38327</strain>
    </source>
</reference>
<gene>
    <name evidence="7" type="ORF">AMAG_11695</name>
</gene>
<reference evidence="7 8" key="1">
    <citation type="submission" date="2009-11" db="EMBL/GenBank/DDBJ databases">
        <title>Annotation of Allomyces macrogynus ATCC 38327.</title>
        <authorList>
            <consortium name="The Broad Institute Genome Sequencing Platform"/>
            <person name="Russ C."/>
            <person name="Cuomo C."/>
            <person name="Burger G."/>
            <person name="Gray M.W."/>
            <person name="Holland P.W.H."/>
            <person name="King N."/>
            <person name="Lang F.B.F."/>
            <person name="Roger A.J."/>
            <person name="Ruiz-Trillo I."/>
            <person name="Young S.K."/>
            <person name="Zeng Q."/>
            <person name="Gargeya S."/>
            <person name="Fitzgerald M."/>
            <person name="Haas B."/>
            <person name="Abouelleil A."/>
            <person name="Alvarado L."/>
            <person name="Arachchi H.M."/>
            <person name="Berlin A."/>
            <person name="Chapman S.B."/>
            <person name="Gearin G."/>
            <person name="Goldberg J."/>
            <person name="Griggs A."/>
            <person name="Gujja S."/>
            <person name="Hansen M."/>
            <person name="Heiman D."/>
            <person name="Howarth C."/>
            <person name="Larimer J."/>
            <person name="Lui A."/>
            <person name="MacDonald P.J.P."/>
            <person name="McCowen C."/>
            <person name="Montmayeur A."/>
            <person name="Murphy C."/>
            <person name="Neiman D."/>
            <person name="Pearson M."/>
            <person name="Priest M."/>
            <person name="Roberts A."/>
            <person name="Saif S."/>
            <person name="Shea T."/>
            <person name="Sisk P."/>
            <person name="Stolte C."/>
            <person name="Sykes S."/>
            <person name="Wortman J."/>
            <person name="Nusbaum C."/>
            <person name="Birren B."/>
        </authorList>
    </citation>
    <scope>NUCLEOTIDE SEQUENCE [LARGE SCALE GENOMIC DNA]</scope>
    <source>
        <strain evidence="7 8">ATCC 38327</strain>
    </source>
</reference>
<accession>A0A0L0SVM8</accession>
<feature type="transmembrane region" description="Helical" evidence="6">
    <location>
        <begin position="117"/>
        <end position="138"/>
    </location>
</feature>
<feature type="compositionally biased region" description="Pro residues" evidence="5">
    <location>
        <begin position="21"/>
        <end position="50"/>
    </location>
</feature>
<organism evidence="7 8">
    <name type="scientific">Allomyces macrogynus (strain ATCC 38327)</name>
    <name type="common">Allomyces javanicus var. macrogynus</name>
    <dbReference type="NCBI Taxonomy" id="578462"/>
    <lineage>
        <taxon>Eukaryota</taxon>
        <taxon>Fungi</taxon>
        <taxon>Fungi incertae sedis</taxon>
        <taxon>Blastocladiomycota</taxon>
        <taxon>Blastocladiomycetes</taxon>
        <taxon>Blastocladiales</taxon>
        <taxon>Blastocladiaceae</taxon>
        <taxon>Allomyces</taxon>
    </lineage>
</organism>
<dbReference type="GO" id="GO:0016020">
    <property type="term" value="C:membrane"/>
    <property type="evidence" value="ECO:0007669"/>
    <property type="project" value="UniProtKB-SubCell"/>
</dbReference>
<keyword evidence="3 6" id="KW-1133">Transmembrane helix</keyword>
<evidence type="ECO:0000256" key="1">
    <source>
        <dbReference type="ARBA" id="ARBA00004141"/>
    </source>
</evidence>